<feature type="compositionally biased region" description="Polar residues" evidence="12">
    <location>
        <begin position="1448"/>
        <end position="1461"/>
    </location>
</feature>
<evidence type="ECO:0000256" key="5">
    <source>
        <dbReference type="ARBA" id="ARBA00023187"/>
    </source>
</evidence>
<feature type="compositionally biased region" description="Basic and acidic residues" evidence="12">
    <location>
        <begin position="953"/>
        <end position="968"/>
    </location>
</feature>
<feature type="compositionally biased region" description="Basic residues" evidence="12">
    <location>
        <begin position="1295"/>
        <end position="1353"/>
    </location>
</feature>
<dbReference type="GO" id="GO:0008380">
    <property type="term" value="P:RNA splicing"/>
    <property type="evidence" value="ECO:0007669"/>
    <property type="project" value="UniProtKB-KW"/>
</dbReference>
<dbReference type="InterPro" id="IPR010569">
    <property type="entry name" value="Myotubularin-like_Pase_dom"/>
</dbReference>
<dbReference type="FunFam" id="1.20.1390.10:FF:000002">
    <property type="entry name" value="Serine/arginine repetitive matrix 1 isoform 2"/>
    <property type="match status" value="1"/>
</dbReference>
<protein>
    <recommendedName>
        <fullName evidence="11">L-threonine 3-dehydrogenase, mitochondrial</fullName>
        <ecNumber evidence="9">1.1.1.103</ecNumber>
    </recommendedName>
    <alternativeName>
        <fullName evidence="10">Serine/arginine repetitive matrix protein 1</fullName>
    </alternativeName>
</protein>
<dbReference type="SMART" id="SM00311">
    <property type="entry name" value="PWI"/>
    <property type="match status" value="1"/>
</dbReference>
<feature type="compositionally biased region" description="Pro residues" evidence="12">
    <location>
        <begin position="1004"/>
        <end position="1017"/>
    </location>
</feature>
<evidence type="ECO:0000256" key="12">
    <source>
        <dbReference type="SAM" id="MobiDB-lite"/>
    </source>
</evidence>
<name>A0AAV2JEK1_KNICA</name>
<evidence type="ECO:0000313" key="16">
    <source>
        <dbReference type="Proteomes" id="UP001497482"/>
    </source>
</evidence>
<dbReference type="PANTHER" id="PTHR10807">
    <property type="entry name" value="MYOTUBULARIN-RELATED"/>
    <property type="match status" value="1"/>
</dbReference>
<evidence type="ECO:0000256" key="6">
    <source>
        <dbReference type="ARBA" id="ARBA00050613"/>
    </source>
</evidence>
<evidence type="ECO:0000256" key="11">
    <source>
        <dbReference type="ARBA" id="ARBA00069940"/>
    </source>
</evidence>
<comment type="similarity">
    <text evidence="2">Belongs to the NAD(P)-dependent epimerase/dehydratase family.</text>
</comment>
<dbReference type="InterPro" id="IPR001509">
    <property type="entry name" value="Epimerase_deHydtase"/>
</dbReference>
<dbReference type="InterPro" id="IPR048994">
    <property type="entry name" value="PH-GRAM_MTMR6-9"/>
</dbReference>
<dbReference type="SUPFAM" id="SSF50729">
    <property type="entry name" value="PH domain-like"/>
    <property type="match status" value="1"/>
</dbReference>
<comment type="catalytic activity">
    <reaction evidence="6">
        <text>L-threonine + NAD(+) = (2S)-2-amino-3-oxobutanoate + NADH + H(+)</text>
        <dbReference type="Rhea" id="RHEA:13161"/>
        <dbReference type="ChEBI" id="CHEBI:15378"/>
        <dbReference type="ChEBI" id="CHEBI:57540"/>
        <dbReference type="ChEBI" id="CHEBI:57926"/>
        <dbReference type="ChEBI" id="CHEBI:57945"/>
        <dbReference type="ChEBI" id="CHEBI:78948"/>
        <dbReference type="EC" id="1.1.1.103"/>
    </reaction>
</comment>
<organism evidence="15 16">
    <name type="scientific">Knipowitschia caucasica</name>
    <name type="common">Caucasian dwarf goby</name>
    <name type="synonym">Pomatoschistus caucasicus</name>
    <dbReference type="NCBI Taxonomy" id="637954"/>
    <lineage>
        <taxon>Eukaryota</taxon>
        <taxon>Metazoa</taxon>
        <taxon>Chordata</taxon>
        <taxon>Craniata</taxon>
        <taxon>Vertebrata</taxon>
        <taxon>Euteleostomi</taxon>
        <taxon>Actinopterygii</taxon>
        <taxon>Neopterygii</taxon>
        <taxon>Teleostei</taxon>
        <taxon>Neoteleostei</taxon>
        <taxon>Acanthomorphata</taxon>
        <taxon>Gobiaria</taxon>
        <taxon>Gobiiformes</taxon>
        <taxon>Gobioidei</taxon>
        <taxon>Gobiidae</taxon>
        <taxon>Gobiinae</taxon>
        <taxon>Knipowitschia</taxon>
    </lineage>
</organism>
<feature type="compositionally biased region" description="Low complexity" evidence="12">
    <location>
        <begin position="1501"/>
        <end position="1530"/>
    </location>
</feature>
<feature type="compositionally biased region" description="Low complexity" evidence="12">
    <location>
        <begin position="1046"/>
        <end position="1056"/>
    </location>
</feature>
<comment type="similarity">
    <text evidence="1">Belongs to the protein-tyrosine phosphatase family. Non-receptor class myotubularin subfamily.</text>
</comment>
<reference evidence="15 16" key="1">
    <citation type="submission" date="2024-04" db="EMBL/GenBank/DDBJ databases">
        <authorList>
            <person name="Waldvogel A.-M."/>
            <person name="Schoenle A."/>
        </authorList>
    </citation>
    <scope>NUCLEOTIDE SEQUENCE [LARGE SCALE GENOMIC DNA]</scope>
</reference>
<evidence type="ECO:0000313" key="15">
    <source>
        <dbReference type="EMBL" id="CAL1574886.1"/>
    </source>
</evidence>
<dbReference type="InterPro" id="IPR029021">
    <property type="entry name" value="Prot-tyrosine_phosphatase-like"/>
</dbReference>
<proteinExistence type="inferred from homology"/>
<sequence>MEFSEHIKTANVEDVVLRQPLQPPRRGALCITAHHLLFSDREQSCSPLLLLLRNIDAIEKRGGSSGTITLKCKDLCVLQIDIPGMEQCLNIAQSIETLSNLDSVSDMFPFFYTPPDQSSDRQWGLSTPEKFFRANKELVSQWRLSTVNKDYSVCPSYPPSVIVPRSIDDETLKKVAKFRQGGRFPVLCYYHRKNGMVIMHSSQPLTGATRKRCGEDECLLQAVIEDSDKGYIIDTRSSQQAQQARMTGGGFEPKSCYSSWRRLHRHMEKGKALQESLIKMVEACGDESHNMDRWLSKLENSKWLSHVQTALSTAGLVAECVERDGHSVLIHGSEGRDSSLLISTLAQLIMDPSCRSLEGFLCLLEREWVQAGHPFQLRCAHSAYSHGRLQQEAPVFLLLLDCVWQLWRQFPLALGFSECLLLKLATEAYASDYGTFLCNNEQERSTLRLKEKTYCLFQALLNPMEREIYSNPLYERTELAIWPSVHPQALQLWRGFFLRWTSQNRLLEDTQEEIRNMAKEFFRQLSSWSKPDNNSGPLPQEKPRVLITGGLGQLGLGLAEMLRKQYGTDNVILSDIKKPPPHVFRSGPFVYADILDYKHLRELIINNQITWLVHYSALLSAVGETNVALARKINITGLHNVLDLALENCLRLFVPSTIGAFGPSSPRDPVPDLCVQRPRTIYGVSKVHGELMGEYLHHKHGLDFRCLRYPGVISVNTPPGGGTTDYAVQIFHDALSTGHHECYLRPDTRLPMMHISDCHRATVEFMQAPECQLSLRTYNIAAMSFTPEEVAQEIRKHLPQLKRRPISTSSAMDAGFFRGTSAEQDNRFSNKHKKLLKQLKFAECLDKKVDMTKVNLEVVKPWITHQVTEILGFEDDVVIEFIFNQLEEKHPDAKMMQINLTGFLNGKNAREFMKDLWPLLLSAQENIAGIPSAFLEQKKEEIRLRQLEQEKLSSLKKGDEDRKEKDIAPPRSPRRRKTRSPSPRRRSPVKRERKRSPSRSPRPRQSPPPMVASPPPISTTEPEPEPDTSGGLPEPVVQEASSTSDVATEVVNVESVTEVKEPSPEKIQKKEERPKSREREKDGRRDRPHHRSRSHSRTRRRRSRSRSFSPRRRPSPRRRMSPRRRSPPRRGPPSSRHRRRRSPVRRRRSRSASSSGSSSSGSPRKAIRKRISTSPPRKLMNHPGRSASPAGKGQRPSSPMRRRLRGSMTPPRSSGFKPGARSDSPSDNVKHRPSEPSESEDDKNDKGATADSVQQRRQYRRQNRQSSSDTGSSSSEDESPKRPTAKPAARNGDVRKRRSRTPSPRRRHRDPSPRKRQSQSPTGRRRPSPPRRRRSQSPRRRSPSPPQRRRSPSPRRYSPPIQRRYSPSPLPPQKRKLSSSPRRPSPGAKRRPSRSPKRRGSPAQRRRTPPSSSSPPRQRRSPAHQSSRSKKEGRPSPSPANRGRNPRGSASPQARFESSPSYRKRRSPNNKAIRRVSRTPEPRTGLRASMSPQPGRRVSPKSRSVSPQATAPKRPAPLSASPSPTRSASASPPPAKKPSSGSGSQSPNKNSDVEVSGKKKKKKKEKKHKKDKKHKKHKKHKKEKATAAAVDGQENQGAEEEVDSRKESESEVEDCLDDLEKHLREKALKSMRKSQLSPPQTS</sequence>
<dbReference type="InterPro" id="IPR036291">
    <property type="entry name" value="NAD(P)-bd_dom_sf"/>
</dbReference>
<feature type="compositionally biased region" description="Polar residues" evidence="12">
    <location>
        <begin position="1633"/>
        <end position="1642"/>
    </location>
</feature>
<dbReference type="Gene3D" id="3.40.50.720">
    <property type="entry name" value="NAD(P)-binding Rossmann-like Domain"/>
    <property type="match status" value="1"/>
</dbReference>
<dbReference type="GO" id="GO:0006397">
    <property type="term" value="P:mRNA processing"/>
    <property type="evidence" value="ECO:0007669"/>
    <property type="project" value="UniProtKB-KW"/>
</dbReference>
<dbReference type="Gene3D" id="1.20.1390.10">
    <property type="entry name" value="PWI domain"/>
    <property type="match status" value="1"/>
</dbReference>
<dbReference type="FunFam" id="3.40.50.720:FF:000077">
    <property type="entry name" value="L-threonine 3-dehydrogenase, mitochondrial"/>
    <property type="match status" value="1"/>
</dbReference>
<feature type="compositionally biased region" description="Low complexity" evidence="12">
    <location>
        <begin position="1537"/>
        <end position="1550"/>
    </location>
</feature>
<feature type="compositionally biased region" description="Low complexity" evidence="12">
    <location>
        <begin position="1151"/>
        <end position="1164"/>
    </location>
</feature>
<accession>A0AAV2JEK1</accession>
<feature type="compositionally biased region" description="Basic and acidic residues" evidence="12">
    <location>
        <begin position="1618"/>
        <end position="1628"/>
    </location>
</feature>
<dbReference type="Pfam" id="PF01370">
    <property type="entry name" value="Epimerase"/>
    <property type="match status" value="1"/>
</dbReference>
<evidence type="ECO:0000256" key="10">
    <source>
        <dbReference type="ARBA" id="ARBA00067280"/>
    </source>
</evidence>
<dbReference type="InterPro" id="IPR030564">
    <property type="entry name" value="Myotubularin"/>
</dbReference>
<dbReference type="Pfam" id="PF21098">
    <property type="entry name" value="PH-GRAM_MTMR6-like"/>
    <property type="match status" value="1"/>
</dbReference>
<comment type="function">
    <text evidence="7">Catalyzes the NAD(+)-dependent oxidation of L-threonine to 2-amino-3-ketobutyrate, mediating L-threonine catabolism.</text>
</comment>
<evidence type="ECO:0000256" key="3">
    <source>
        <dbReference type="ARBA" id="ARBA00010269"/>
    </source>
</evidence>
<dbReference type="Pfam" id="PF01480">
    <property type="entry name" value="PWI"/>
    <property type="match status" value="1"/>
</dbReference>
<evidence type="ECO:0000259" key="14">
    <source>
        <dbReference type="PROSITE" id="PS51339"/>
    </source>
</evidence>
<dbReference type="PANTHER" id="PTHR10807:SF52">
    <property type="entry name" value="MYOTUBULARIN PHOSPHATASE DOMAIN-CONTAINING PROTEIN"/>
    <property type="match status" value="1"/>
</dbReference>
<dbReference type="SUPFAM" id="SSF101233">
    <property type="entry name" value="PWI domain"/>
    <property type="match status" value="1"/>
</dbReference>
<feature type="compositionally biased region" description="Low complexity" evidence="12">
    <location>
        <begin position="1378"/>
        <end position="1387"/>
    </location>
</feature>
<feature type="compositionally biased region" description="Basic residues" evidence="12">
    <location>
        <begin position="1135"/>
        <end position="1150"/>
    </location>
</feature>
<feature type="compositionally biased region" description="Basic residues" evidence="12">
    <location>
        <begin position="1558"/>
        <end position="1583"/>
    </location>
</feature>
<dbReference type="EC" id="1.1.1.103" evidence="9"/>
<evidence type="ECO:0000256" key="7">
    <source>
        <dbReference type="ARBA" id="ARBA00059023"/>
    </source>
</evidence>
<dbReference type="GO" id="GO:0019903">
    <property type="term" value="F:protein phosphatase binding"/>
    <property type="evidence" value="ECO:0007669"/>
    <property type="project" value="TreeGrafter"/>
</dbReference>
<feature type="compositionally biased region" description="Basic and acidic residues" evidence="12">
    <location>
        <begin position="1057"/>
        <end position="1085"/>
    </location>
</feature>
<dbReference type="CDD" id="cd14536">
    <property type="entry name" value="PTP-MTMR9"/>
    <property type="match status" value="1"/>
</dbReference>
<dbReference type="GO" id="GO:0005681">
    <property type="term" value="C:spliceosomal complex"/>
    <property type="evidence" value="ECO:0007669"/>
    <property type="project" value="UniProtKB-ARBA"/>
</dbReference>
<dbReference type="PROSITE" id="PS51339">
    <property type="entry name" value="PPASE_MYOTUBULARIN"/>
    <property type="match status" value="1"/>
</dbReference>
<keyword evidence="5" id="KW-0508">mRNA splicing</keyword>
<dbReference type="InterPro" id="IPR011993">
    <property type="entry name" value="PH-like_dom_sf"/>
</dbReference>
<dbReference type="Pfam" id="PF06602">
    <property type="entry name" value="Myotub-related"/>
    <property type="match status" value="1"/>
</dbReference>
<evidence type="ECO:0000256" key="2">
    <source>
        <dbReference type="ARBA" id="ARBA00007637"/>
    </source>
</evidence>
<dbReference type="GO" id="GO:0046856">
    <property type="term" value="P:phosphatidylinositol dephosphorylation"/>
    <property type="evidence" value="ECO:0007669"/>
    <property type="project" value="TreeGrafter"/>
</dbReference>
<comment type="pathway">
    <text evidence="8">Amino-acid degradation; L-threonine degradation via oxydo-reductase pathway; glycine from L-threonine: step 1/2.</text>
</comment>
<feature type="compositionally biased region" description="Low complexity" evidence="12">
    <location>
        <begin position="1354"/>
        <end position="1367"/>
    </location>
</feature>
<feature type="region of interest" description="Disordered" evidence="12">
    <location>
        <begin position="953"/>
        <end position="1642"/>
    </location>
</feature>
<evidence type="ECO:0000259" key="13">
    <source>
        <dbReference type="PROSITE" id="PS51025"/>
    </source>
</evidence>
<dbReference type="GO" id="GO:0010507">
    <property type="term" value="P:negative regulation of autophagy"/>
    <property type="evidence" value="ECO:0007669"/>
    <property type="project" value="TreeGrafter"/>
</dbReference>
<dbReference type="GO" id="GO:0005737">
    <property type="term" value="C:cytoplasm"/>
    <property type="evidence" value="ECO:0007669"/>
    <property type="project" value="TreeGrafter"/>
</dbReference>
<comment type="similarity">
    <text evidence="3">Belongs to the splicing factor SR family.</text>
</comment>
<dbReference type="Gene3D" id="2.30.29.30">
    <property type="entry name" value="Pleckstrin-homology domain (PH domain)/Phosphotyrosine-binding domain (PTB)"/>
    <property type="match status" value="1"/>
</dbReference>
<gene>
    <name evidence="15" type="ORF">KC01_LOCUS6558</name>
</gene>
<feature type="compositionally biased region" description="Basic residues" evidence="12">
    <location>
        <begin position="1462"/>
        <end position="1477"/>
    </location>
</feature>
<keyword evidence="16" id="KW-1185">Reference proteome</keyword>
<dbReference type="InterPro" id="IPR002483">
    <property type="entry name" value="PWI_dom"/>
</dbReference>
<dbReference type="EMBL" id="OZ035834">
    <property type="protein sequence ID" value="CAL1574886.1"/>
    <property type="molecule type" value="Genomic_DNA"/>
</dbReference>
<feature type="compositionally biased region" description="Basic residues" evidence="12">
    <location>
        <begin position="1086"/>
        <end position="1128"/>
    </location>
</feature>
<evidence type="ECO:0000256" key="8">
    <source>
        <dbReference type="ARBA" id="ARBA00060557"/>
    </source>
</evidence>
<evidence type="ECO:0000256" key="9">
    <source>
        <dbReference type="ARBA" id="ARBA00066604"/>
    </source>
</evidence>
<feature type="domain" description="Myotubularin phosphatase" evidence="14">
    <location>
        <begin position="122"/>
        <end position="497"/>
    </location>
</feature>
<keyword evidence="4" id="KW-0507">mRNA processing</keyword>
<feature type="domain" description="PWI" evidence="13">
    <location>
        <begin position="838"/>
        <end position="937"/>
    </location>
</feature>
<dbReference type="InterPro" id="IPR036483">
    <property type="entry name" value="PWI_dom_sf"/>
</dbReference>
<dbReference type="SUPFAM" id="SSF51735">
    <property type="entry name" value="NAD(P)-binding Rossmann-fold domains"/>
    <property type="match status" value="1"/>
</dbReference>
<dbReference type="GO" id="GO:0008743">
    <property type="term" value="F:L-threonine 3-dehydrogenase activity"/>
    <property type="evidence" value="ECO:0007669"/>
    <property type="project" value="UniProtKB-EC"/>
</dbReference>
<evidence type="ECO:0000256" key="1">
    <source>
        <dbReference type="ARBA" id="ARBA00007471"/>
    </source>
</evidence>
<feature type="compositionally biased region" description="Low complexity" evidence="12">
    <location>
        <begin position="1264"/>
        <end position="1274"/>
    </location>
</feature>
<dbReference type="PROSITE" id="PS51025">
    <property type="entry name" value="PWI"/>
    <property type="match status" value="1"/>
</dbReference>
<evidence type="ECO:0000256" key="4">
    <source>
        <dbReference type="ARBA" id="ARBA00022664"/>
    </source>
</evidence>
<dbReference type="Proteomes" id="UP001497482">
    <property type="component" value="Chromosome 12"/>
</dbReference>
<feature type="compositionally biased region" description="Basic residues" evidence="12">
    <location>
        <begin position="1388"/>
        <end position="1408"/>
    </location>
</feature>
<feature type="compositionally biased region" description="Basic residues" evidence="12">
    <location>
        <begin position="972"/>
        <end position="997"/>
    </location>
</feature>
<dbReference type="SUPFAM" id="SSF52799">
    <property type="entry name" value="(Phosphotyrosine protein) phosphatases II"/>
    <property type="match status" value="1"/>
</dbReference>